<dbReference type="AlphaFoldDB" id="A0A4Y8PGG8"/>
<keyword evidence="1 3" id="KW-0694">RNA-binding</keyword>
<feature type="domain" description="RNA-binding S4" evidence="4">
    <location>
        <begin position="4"/>
        <end position="70"/>
    </location>
</feature>
<dbReference type="NCBIfam" id="TIGR00478">
    <property type="entry name" value="tly"/>
    <property type="match status" value="1"/>
</dbReference>
<evidence type="ECO:0000313" key="5">
    <source>
        <dbReference type="EMBL" id="TFE70728.1"/>
    </source>
</evidence>
<dbReference type="GO" id="GO:0032259">
    <property type="term" value="P:methylation"/>
    <property type="evidence" value="ECO:0007669"/>
    <property type="project" value="UniProtKB-KW"/>
</dbReference>
<dbReference type="Pfam" id="PF01728">
    <property type="entry name" value="FtsJ"/>
    <property type="match status" value="1"/>
</dbReference>
<keyword evidence="6" id="KW-1185">Reference proteome</keyword>
<evidence type="ECO:0000313" key="6">
    <source>
        <dbReference type="Proteomes" id="UP000297713"/>
    </source>
</evidence>
<dbReference type="SUPFAM" id="SSF53335">
    <property type="entry name" value="S-adenosyl-L-methionine-dependent methyltransferases"/>
    <property type="match status" value="1"/>
</dbReference>
<dbReference type="Gene3D" id="3.40.50.150">
    <property type="entry name" value="Vaccinia Virus protein VP39"/>
    <property type="match status" value="1"/>
</dbReference>
<dbReference type="PROSITE" id="PS50889">
    <property type="entry name" value="S4"/>
    <property type="match status" value="1"/>
</dbReference>
<organism evidence="5 6">
    <name type="scientific">Methylacidiphilum caldifontis</name>
    <dbReference type="NCBI Taxonomy" id="2795386"/>
    <lineage>
        <taxon>Bacteria</taxon>
        <taxon>Pseudomonadati</taxon>
        <taxon>Verrucomicrobiota</taxon>
        <taxon>Methylacidiphilae</taxon>
        <taxon>Methylacidiphilales</taxon>
        <taxon>Methylacidiphilaceae</taxon>
        <taxon>Methylacidiphilum (ex Ratnadevi et al. 2023)</taxon>
    </lineage>
</organism>
<dbReference type="CDD" id="cd00165">
    <property type="entry name" value="S4"/>
    <property type="match status" value="1"/>
</dbReference>
<keyword evidence="5" id="KW-0808">Transferase</keyword>
<dbReference type="Proteomes" id="UP000297713">
    <property type="component" value="Unassembled WGS sequence"/>
</dbReference>
<dbReference type="CDD" id="cd02440">
    <property type="entry name" value="AdoMet_MTases"/>
    <property type="match status" value="1"/>
</dbReference>
<evidence type="ECO:0000256" key="2">
    <source>
        <dbReference type="ARBA" id="ARBA00029460"/>
    </source>
</evidence>
<dbReference type="PANTHER" id="PTHR32319">
    <property type="entry name" value="BACTERIAL HEMOLYSIN-LIKE PROTEIN"/>
    <property type="match status" value="1"/>
</dbReference>
<dbReference type="SUPFAM" id="SSF55174">
    <property type="entry name" value="Alpha-L RNA-binding motif"/>
    <property type="match status" value="1"/>
</dbReference>
<comment type="similarity">
    <text evidence="2">Belongs to the TlyA family.</text>
</comment>
<dbReference type="InterPro" id="IPR029063">
    <property type="entry name" value="SAM-dependent_MTases_sf"/>
</dbReference>
<dbReference type="GO" id="GO:0008168">
    <property type="term" value="F:methyltransferase activity"/>
    <property type="evidence" value="ECO:0007669"/>
    <property type="project" value="UniProtKB-KW"/>
</dbReference>
<dbReference type="InterPro" id="IPR002942">
    <property type="entry name" value="S4_RNA-bd"/>
</dbReference>
<evidence type="ECO:0000256" key="3">
    <source>
        <dbReference type="PROSITE-ProRule" id="PRU00182"/>
    </source>
</evidence>
<protein>
    <submittedName>
        <fullName evidence="5">rRNA methyltransferase</fullName>
    </submittedName>
</protein>
<dbReference type="InterPro" id="IPR004538">
    <property type="entry name" value="Hemolysin_A/TlyA"/>
</dbReference>
<name>A0A4Y8PGG8_9BACT</name>
<dbReference type="InterPro" id="IPR036986">
    <property type="entry name" value="S4_RNA-bd_sf"/>
</dbReference>
<dbReference type="EMBL" id="LXQC01000113">
    <property type="protein sequence ID" value="TFE70728.1"/>
    <property type="molecule type" value="Genomic_DNA"/>
</dbReference>
<dbReference type="Gene3D" id="3.10.290.10">
    <property type="entry name" value="RNA-binding S4 domain"/>
    <property type="match status" value="1"/>
</dbReference>
<proteinExistence type="inferred from homology"/>
<accession>A0A4Y8PGG8</accession>
<dbReference type="InterPro" id="IPR047048">
    <property type="entry name" value="TlyA"/>
</dbReference>
<reference evidence="5 6" key="1">
    <citation type="submission" date="2016-05" db="EMBL/GenBank/DDBJ databases">
        <title>Diversity and Homogeneity among Thermoacidophilic Verrucomicrobia Methanotrophs Linked with Geographical Origin.</title>
        <authorList>
            <person name="Erikstad H.-A."/>
            <person name="Smestad N.B."/>
            <person name="Ceballos R.M."/>
            <person name="Birkeland N.-K."/>
        </authorList>
    </citation>
    <scope>NUCLEOTIDE SEQUENCE [LARGE SCALE GENOMIC DNA]</scope>
    <source>
        <strain evidence="5 6">Phi</strain>
    </source>
</reference>
<dbReference type="OrthoDB" id="9784736at2"/>
<sequence length="248" mass="28030">MKRERLDLLLVKKNLVGSRQEAQRLILAGKVSARGKPGLVLKPSQLFDPNQDFEISEREKYVSRGGYKLEVLFQALSIDLDGKVCLDVGSSTGGFTDCILQNGARAVYCVDVGKGLLHWKIRSDLRVKVMEGINARFLKKEDFDTLFDFISVDVSFISLRLILPRLFPLLQPGGLICALIKPQFEAGKKDIPKNGVIKDETVRNRVIEELKLWLEENFPMRTSLVIPSPVLGQEGNQEYLWVIERKTT</sequence>
<gene>
    <name evidence="5" type="ORF">A7Q10_05760</name>
</gene>
<keyword evidence="5" id="KW-0489">Methyltransferase</keyword>
<dbReference type="PIRSF" id="PIRSF005578">
    <property type="entry name" value="TlyA"/>
    <property type="match status" value="1"/>
</dbReference>
<dbReference type="SMART" id="SM00363">
    <property type="entry name" value="S4"/>
    <property type="match status" value="1"/>
</dbReference>
<dbReference type="GO" id="GO:0003723">
    <property type="term" value="F:RNA binding"/>
    <property type="evidence" value="ECO:0007669"/>
    <property type="project" value="UniProtKB-KW"/>
</dbReference>
<comment type="caution">
    <text evidence="5">The sequence shown here is derived from an EMBL/GenBank/DDBJ whole genome shotgun (WGS) entry which is preliminary data.</text>
</comment>
<dbReference type="RefSeq" id="WP_134439535.1">
    <property type="nucleotide sequence ID" value="NZ_LXQC01000113.1"/>
</dbReference>
<dbReference type="PANTHER" id="PTHR32319:SF0">
    <property type="entry name" value="BACTERIAL HEMOLYSIN-LIKE PROTEIN"/>
    <property type="match status" value="1"/>
</dbReference>
<evidence type="ECO:0000256" key="1">
    <source>
        <dbReference type="ARBA" id="ARBA00022884"/>
    </source>
</evidence>
<dbReference type="InterPro" id="IPR002877">
    <property type="entry name" value="RNA_MeTrfase_FtsJ_dom"/>
</dbReference>
<evidence type="ECO:0000259" key="4">
    <source>
        <dbReference type="SMART" id="SM00363"/>
    </source>
</evidence>